<keyword evidence="11" id="KW-1185">Reference proteome</keyword>
<dbReference type="NCBIfam" id="TIGR01534">
    <property type="entry name" value="GAPDH-I"/>
    <property type="match status" value="1"/>
</dbReference>
<dbReference type="InterPro" id="IPR020828">
    <property type="entry name" value="GlycerAld_3-P_DH_NAD(P)-bd"/>
</dbReference>
<organism evidence="10 11">
    <name type="scientific">Cinchona calisaya</name>
    <dbReference type="NCBI Taxonomy" id="153742"/>
    <lineage>
        <taxon>Eukaryota</taxon>
        <taxon>Viridiplantae</taxon>
        <taxon>Streptophyta</taxon>
        <taxon>Embryophyta</taxon>
        <taxon>Tracheophyta</taxon>
        <taxon>Spermatophyta</taxon>
        <taxon>Magnoliopsida</taxon>
        <taxon>eudicotyledons</taxon>
        <taxon>Gunneridae</taxon>
        <taxon>Pentapetalae</taxon>
        <taxon>asterids</taxon>
        <taxon>lamiids</taxon>
        <taxon>Gentianales</taxon>
        <taxon>Rubiaceae</taxon>
        <taxon>Cinchonoideae</taxon>
        <taxon>Cinchoneae</taxon>
        <taxon>Cinchona</taxon>
    </lineage>
</organism>
<dbReference type="AlphaFoldDB" id="A0ABD2Y9Q6"/>
<dbReference type="SMART" id="SM00846">
    <property type="entry name" value="Gp_dh_N"/>
    <property type="match status" value="1"/>
</dbReference>
<dbReference type="PROSITE" id="PS00071">
    <property type="entry name" value="GAPDH"/>
    <property type="match status" value="1"/>
</dbReference>
<dbReference type="GO" id="GO:0004365">
    <property type="term" value="F:glyceraldehyde-3-phosphate dehydrogenase (NAD+) (phosphorylating) activity"/>
    <property type="evidence" value="ECO:0007669"/>
    <property type="project" value="UniProtKB-ARBA"/>
</dbReference>
<comment type="caution">
    <text evidence="10">The sequence shown here is derived from an EMBL/GenBank/DDBJ whole genome shotgun (WGS) entry which is preliminary data.</text>
</comment>
<evidence type="ECO:0000256" key="6">
    <source>
        <dbReference type="RuleBase" id="RU000397"/>
    </source>
</evidence>
<dbReference type="GO" id="GO:0006096">
    <property type="term" value="P:glycolytic process"/>
    <property type="evidence" value="ECO:0007669"/>
    <property type="project" value="UniProtKB-KW"/>
</dbReference>
<dbReference type="PRINTS" id="PR00078">
    <property type="entry name" value="G3PDHDRGNASE"/>
</dbReference>
<evidence type="ECO:0000256" key="4">
    <source>
        <dbReference type="ARBA" id="ARBA00023027"/>
    </source>
</evidence>
<accession>A0ABD2Y9Q6</accession>
<dbReference type="CDD" id="cd05214">
    <property type="entry name" value="GAPDH_I_N"/>
    <property type="match status" value="1"/>
</dbReference>
<dbReference type="PANTHER" id="PTHR10836:SF76">
    <property type="entry name" value="GLYCERALDEHYDE-3-PHOSPHATE DEHYDROGENASE-RELATED"/>
    <property type="match status" value="1"/>
</dbReference>
<dbReference type="EC" id="1.2.1.-" evidence="7"/>
<proteinExistence type="inferred from homology"/>
<protein>
    <recommendedName>
        <fullName evidence="7">Glyceraldehyde-3-phosphate dehydrogenase</fullName>
        <ecNumber evidence="7">1.2.1.-</ecNumber>
    </recommendedName>
</protein>
<dbReference type="InterPro" id="IPR020830">
    <property type="entry name" value="GlycerAld_3-P_DH_AS"/>
</dbReference>
<evidence type="ECO:0000256" key="3">
    <source>
        <dbReference type="ARBA" id="ARBA00023002"/>
    </source>
</evidence>
<evidence type="ECO:0000256" key="8">
    <source>
        <dbReference type="SAM" id="MobiDB-lite"/>
    </source>
</evidence>
<dbReference type="Proteomes" id="UP001630127">
    <property type="component" value="Unassembled WGS sequence"/>
</dbReference>
<reference evidence="10 11" key="1">
    <citation type="submission" date="2024-11" db="EMBL/GenBank/DDBJ databases">
        <title>A near-complete genome assembly of Cinchona calisaya.</title>
        <authorList>
            <person name="Lian D.C."/>
            <person name="Zhao X.W."/>
            <person name="Wei L."/>
        </authorList>
    </citation>
    <scope>NUCLEOTIDE SEQUENCE [LARGE SCALE GENOMIC DNA]</scope>
    <source>
        <tissue evidence="10">Nenye</tissue>
    </source>
</reference>
<dbReference type="SUPFAM" id="SSF51735">
    <property type="entry name" value="NAD(P)-binding Rossmann-fold domains"/>
    <property type="match status" value="1"/>
</dbReference>
<keyword evidence="5" id="KW-0324">Glycolysis</keyword>
<dbReference type="EMBL" id="JBJUIK010000015">
    <property type="protein sequence ID" value="KAL3503761.1"/>
    <property type="molecule type" value="Genomic_DNA"/>
</dbReference>
<keyword evidence="4" id="KW-0520">NAD</keyword>
<dbReference type="SUPFAM" id="SSF55347">
    <property type="entry name" value="Glyceraldehyde-3-phosphate dehydrogenase-like, C-terminal domain"/>
    <property type="match status" value="1"/>
</dbReference>
<dbReference type="InterPro" id="IPR006424">
    <property type="entry name" value="Glyceraldehyde-3-P_DH_1"/>
</dbReference>
<keyword evidence="3 7" id="KW-0560">Oxidoreductase</keyword>
<comment type="similarity">
    <text evidence="1 6">Belongs to the glyceraldehyde-3-phosphate dehydrogenase family.</text>
</comment>
<dbReference type="PANTHER" id="PTHR10836">
    <property type="entry name" value="GLYCERALDEHYDE 3-PHOSPHATE DEHYDROGENASE"/>
    <property type="match status" value="1"/>
</dbReference>
<dbReference type="Pfam" id="PF02800">
    <property type="entry name" value="Gp_dh_C"/>
    <property type="match status" value="1"/>
</dbReference>
<dbReference type="Gene3D" id="3.40.50.720">
    <property type="entry name" value="NAD(P)-binding Rossmann-like Domain"/>
    <property type="match status" value="1"/>
</dbReference>
<evidence type="ECO:0000313" key="11">
    <source>
        <dbReference type="Proteomes" id="UP001630127"/>
    </source>
</evidence>
<dbReference type="InterPro" id="IPR020831">
    <property type="entry name" value="GlycerAld/Erythrose_P_DH"/>
</dbReference>
<evidence type="ECO:0000256" key="7">
    <source>
        <dbReference type="RuleBase" id="RU361160"/>
    </source>
</evidence>
<sequence>MAAVSSSSSLVVRSTPSASPVLQASLFGSKVSAGISGNVSSLKFQSSIFGNSISGELSSLQKCSTARIIQPIRATATEIPPTFTKSPSSGKTKVGINGFGRIGRLVLRIASSRDDIDVVAVNDPFIDAKYMAYMFKYDSTHGVFKGSLRVLDDTTLEINGKQIKVSSKRDPAEIPWGDYGAEYVVESSGVFTTVEKASTHKKGGAKKVVISAPSADAPMFVVGVNESTYKPSMDVVSNASCTTNCLAPLAKVVHEEFGIVEGLMTTVHATTATQKTVDGPSKKDWRGGRGAGQNIIPSSTGAAKAVGKVLPELNGKLTGMAFRVPTPNVSVVDLTCRLEKSASYEDVKAAIKYASEGPLKGILGYTDEDVVSNDFVGDSRSSIFDAKAGIGLSASFVKLVSWYDNEWGYSNRVLDLIEHMALVAASH</sequence>
<dbReference type="Pfam" id="PF00044">
    <property type="entry name" value="Gp_dh_N"/>
    <property type="match status" value="1"/>
</dbReference>
<dbReference type="InterPro" id="IPR020829">
    <property type="entry name" value="GlycerAld_3-P_DH_cat"/>
</dbReference>
<evidence type="ECO:0000256" key="5">
    <source>
        <dbReference type="ARBA" id="ARBA00023152"/>
    </source>
</evidence>
<dbReference type="InterPro" id="IPR036291">
    <property type="entry name" value="NAD(P)-bd_dom_sf"/>
</dbReference>
<dbReference type="CDD" id="cd18126">
    <property type="entry name" value="GAPDH_I_C"/>
    <property type="match status" value="1"/>
</dbReference>
<comment type="subunit">
    <text evidence="2">Homotetramer.</text>
</comment>
<dbReference type="Gene3D" id="3.30.360.10">
    <property type="entry name" value="Dihydrodipicolinate Reductase, domain 2"/>
    <property type="match status" value="1"/>
</dbReference>
<gene>
    <name evidence="10" type="ORF">ACH5RR_038210</name>
</gene>
<evidence type="ECO:0000313" key="10">
    <source>
        <dbReference type="EMBL" id="KAL3503761.1"/>
    </source>
</evidence>
<feature type="region of interest" description="Disordered" evidence="8">
    <location>
        <begin position="274"/>
        <end position="293"/>
    </location>
</feature>
<name>A0ABD2Y9Q6_9GENT</name>
<dbReference type="FunFam" id="3.30.360.10:FF:000001">
    <property type="entry name" value="Glyceraldehyde-3-phosphate dehydrogenase"/>
    <property type="match status" value="1"/>
</dbReference>
<feature type="domain" description="Glyceraldehyde 3-phosphate dehydrogenase NAD(P) binding" evidence="9">
    <location>
        <begin position="92"/>
        <end position="241"/>
    </location>
</feature>
<dbReference type="FunFam" id="3.40.50.720:FF:000020">
    <property type="entry name" value="Glyceraldehyde-3-phosphate dehydrogenase"/>
    <property type="match status" value="1"/>
</dbReference>
<evidence type="ECO:0000259" key="9">
    <source>
        <dbReference type="SMART" id="SM00846"/>
    </source>
</evidence>
<evidence type="ECO:0000256" key="1">
    <source>
        <dbReference type="ARBA" id="ARBA00007406"/>
    </source>
</evidence>
<evidence type="ECO:0000256" key="2">
    <source>
        <dbReference type="ARBA" id="ARBA00011881"/>
    </source>
</evidence>